<keyword evidence="5" id="KW-1185">Reference proteome</keyword>
<organism evidence="4 5">
    <name type="scientific">Ferrimicrobium acidiphilum DSM 19497</name>
    <dbReference type="NCBI Taxonomy" id="1121877"/>
    <lineage>
        <taxon>Bacteria</taxon>
        <taxon>Bacillati</taxon>
        <taxon>Actinomycetota</taxon>
        <taxon>Acidimicrobiia</taxon>
        <taxon>Acidimicrobiales</taxon>
        <taxon>Acidimicrobiaceae</taxon>
        <taxon>Ferrimicrobium</taxon>
    </lineage>
</organism>
<evidence type="ECO:0000256" key="2">
    <source>
        <dbReference type="ARBA" id="ARBA00023002"/>
    </source>
</evidence>
<dbReference type="PANTHER" id="PTHR42901">
    <property type="entry name" value="ALCOHOL DEHYDROGENASE"/>
    <property type="match status" value="1"/>
</dbReference>
<dbReference type="PRINTS" id="PR00081">
    <property type="entry name" value="GDHRDH"/>
</dbReference>
<evidence type="ECO:0000256" key="1">
    <source>
        <dbReference type="ARBA" id="ARBA00006484"/>
    </source>
</evidence>
<gene>
    <name evidence="4" type="primary">ydfG</name>
    <name evidence="4" type="ORF">FEAC_22320</name>
</gene>
<comment type="similarity">
    <text evidence="1 3">Belongs to the short-chain dehydrogenases/reductases (SDR) family.</text>
</comment>
<comment type="caution">
    <text evidence="4">The sequence shown here is derived from an EMBL/GenBank/DDBJ whole genome shotgun (WGS) entry which is preliminary data.</text>
</comment>
<dbReference type="EMBL" id="JXUW01000023">
    <property type="protein sequence ID" value="KJE76038.1"/>
    <property type="molecule type" value="Genomic_DNA"/>
</dbReference>
<dbReference type="STRING" id="1121877.FEAC_22320"/>
<dbReference type="EC" id="1.1.1.-" evidence="4"/>
<keyword evidence="2 4" id="KW-0560">Oxidoreductase</keyword>
<dbReference type="eggNOG" id="COG4221">
    <property type="taxonomic scope" value="Bacteria"/>
</dbReference>
<evidence type="ECO:0000313" key="4">
    <source>
        <dbReference type="EMBL" id="KJE76038.1"/>
    </source>
</evidence>
<dbReference type="OrthoDB" id="9775296at2"/>
<dbReference type="SUPFAM" id="SSF51735">
    <property type="entry name" value="NAD(P)-binding Rossmann-fold domains"/>
    <property type="match status" value="1"/>
</dbReference>
<dbReference type="Gene3D" id="3.40.50.720">
    <property type="entry name" value="NAD(P)-binding Rossmann-like Domain"/>
    <property type="match status" value="1"/>
</dbReference>
<name>A0A0D8FRX9_9ACTN</name>
<dbReference type="InterPro" id="IPR036291">
    <property type="entry name" value="NAD(P)-bd_dom_sf"/>
</dbReference>
<proteinExistence type="inferred from homology"/>
<dbReference type="Pfam" id="PF00106">
    <property type="entry name" value="adh_short"/>
    <property type="match status" value="1"/>
</dbReference>
<reference evidence="4 5" key="1">
    <citation type="submission" date="2015-01" db="EMBL/GenBank/DDBJ databases">
        <title>Draft genome of the acidophilic iron oxidizer Ferrimicrobium acidiphilum strain T23.</title>
        <authorList>
            <person name="Poehlein A."/>
            <person name="Eisen S."/>
            <person name="Schloemann M."/>
            <person name="Johnson B.D."/>
            <person name="Daniel R."/>
            <person name="Muehling M."/>
        </authorList>
    </citation>
    <scope>NUCLEOTIDE SEQUENCE [LARGE SCALE GENOMIC DNA]</scope>
    <source>
        <strain evidence="4 5">T23</strain>
    </source>
</reference>
<evidence type="ECO:0000313" key="5">
    <source>
        <dbReference type="Proteomes" id="UP000032336"/>
    </source>
</evidence>
<dbReference type="Proteomes" id="UP000032336">
    <property type="component" value="Unassembled WGS sequence"/>
</dbReference>
<dbReference type="GeneID" id="78373286"/>
<dbReference type="PRINTS" id="PR00080">
    <property type="entry name" value="SDRFAMILY"/>
</dbReference>
<evidence type="ECO:0000256" key="3">
    <source>
        <dbReference type="RuleBase" id="RU000363"/>
    </source>
</evidence>
<dbReference type="InterPro" id="IPR002347">
    <property type="entry name" value="SDR_fam"/>
</dbReference>
<dbReference type="FunFam" id="3.40.50.720:FF:000047">
    <property type="entry name" value="NADP-dependent L-serine/L-allo-threonine dehydrogenase"/>
    <property type="match status" value="1"/>
</dbReference>
<protein>
    <submittedName>
        <fullName evidence="4">NADP-dependent 3-hydroxy acid dehydrogenase YdfG</fullName>
        <ecNumber evidence="4">1.1.1.-</ecNumber>
        <ecNumber evidence="4">1.1.1.298</ecNumber>
    </submittedName>
</protein>
<dbReference type="GO" id="GO:0035527">
    <property type="term" value="F:3-hydroxypropionate dehydrogenase (NADP+) activity"/>
    <property type="evidence" value="ECO:0007669"/>
    <property type="project" value="UniProtKB-EC"/>
</dbReference>
<dbReference type="PANTHER" id="PTHR42901:SF1">
    <property type="entry name" value="ALCOHOL DEHYDROGENASE"/>
    <property type="match status" value="1"/>
</dbReference>
<dbReference type="RefSeq" id="WP_035390519.1">
    <property type="nucleotide sequence ID" value="NZ_JQKF01000026.1"/>
</dbReference>
<dbReference type="AlphaFoldDB" id="A0A0D8FRX9"/>
<dbReference type="EC" id="1.1.1.298" evidence="4"/>
<sequence length="245" mass="26043">MKAMITGASSGIGEAIAVTLHKLGYELLITGRREQRLNDLAHRLGDERITVQVLDITDSQAIKEVADEAGVVDVLINNAGGALGLASAQESELSDWLTMIATNVTGLTVLTHAILPQMVERHQGTIINLGSVAGEFPYPGGNVYGAAKAFVRQFSLNLKADLAGTGVRVTNIEPGMVGDTEFSLVRFDNDADRAASVYDGMQALKPEDIANLVGYIVTLPSHVNINTVSLMPVDQGFGAFNVSRH</sequence>
<accession>A0A0D8FRX9</accession>